<keyword evidence="10" id="KW-1185">Reference proteome</keyword>
<feature type="region of interest" description="Disordered" evidence="7">
    <location>
        <begin position="500"/>
        <end position="523"/>
    </location>
</feature>
<evidence type="ECO:0000256" key="7">
    <source>
        <dbReference type="SAM" id="MobiDB-lite"/>
    </source>
</evidence>
<dbReference type="Pfam" id="PF00069">
    <property type="entry name" value="Pkinase"/>
    <property type="match status" value="1"/>
</dbReference>
<gene>
    <name evidence="9" type="ORF">KFL_000280490</name>
</gene>
<feature type="compositionally biased region" description="Acidic residues" evidence="7">
    <location>
        <begin position="544"/>
        <end position="555"/>
    </location>
</feature>
<dbReference type="PROSITE" id="PS00107">
    <property type="entry name" value="PROTEIN_KINASE_ATP"/>
    <property type="match status" value="1"/>
</dbReference>
<dbReference type="Gene3D" id="3.30.200.20">
    <property type="entry name" value="Phosphorylase Kinase, domain 1"/>
    <property type="match status" value="1"/>
</dbReference>
<dbReference type="AlphaFoldDB" id="A0A1Y1HL54"/>
<protein>
    <recommendedName>
        <fullName evidence="8">Protein kinase domain-containing protein</fullName>
    </recommendedName>
</protein>
<keyword evidence="6" id="KW-0175">Coiled coil</keyword>
<dbReference type="InterPro" id="IPR017441">
    <property type="entry name" value="Protein_kinase_ATP_BS"/>
</dbReference>
<evidence type="ECO:0000259" key="8">
    <source>
        <dbReference type="PROSITE" id="PS50011"/>
    </source>
</evidence>
<dbReference type="OrthoDB" id="10252171at2759"/>
<dbReference type="PROSITE" id="PS50011">
    <property type="entry name" value="PROTEIN_KINASE_DOM"/>
    <property type="match status" value="1"/>
</dbReference>
<keyword evidence="1" id="KW-0808">Transferase</keyword>
<accession>A0A1Y1HL54</accession>
<feature type="domain" description="Protein kinase" evidence="8">
    <location>
        <begin position="150"/>
        <end position="490"/>
    </location>
</feature>
<dbReference type="Proteomes" id="UP000054558">
    <property type="component" value="Unassembled WGS sequence"/>
</dbReference>
<dbReference type="EMBL" id="DF236977">
    <property type="protein sequence ID" value="GAQ79344.1"/>
    <property type="molecule type" value="Genomic_DNA"/>
</dbReference>
<evidence type="ECO:0000256" key="2">
    <source>
        <dbReference type="ARBA" id="ARBA00022741"/>
    </source>
</evidence>
<evidence type="ECO:0000256" key="1">
    <source>
        <dbReference type="ARBA" id="ARBA00022679"/>
    </source>
</evidence>
<dbReference type="InterPro" id="IPR008271">
    <property type="entry name" value="Ser/Thr_kinase_AS"/>
</dbReference>
<feature type="region of interest" description="Disordered" evidence="7">
    <location>
        <begin position="544"/>
        <end position="564"/>
    </location>
</feature>
<evidence type="ECO:0000256" key="5">
    <source>
        <dbReference type="PROSITE-ProRule" id="PRU10141"/>
    </source>
</evidence>
<dbReference type="PANTHER" id="PTHR46699">
    <property type="entry name" value="SERINE/THREONINE-PROTEIN KINASE STN8, CHLOROPLASTIC-RELATED"/>
    <property type="match status" value="1"/>
</dbReference>
<evidence type="ECO:0000256" key="4">
    <source>
        <dbReference type="ARBA" id="ARBA00022840"/>
    </source>
</evidence>
<evidence type="ECO:0000313" key="10">
    <source>
        <dbReference type="Proteomes" id="UP000054558"/>
    </source>
</evidence>
<dbReference type="Gene3D" id="1.10.510.10">
    <property type="entry name" value="Transferase(Phosphotransferase) domain 1"/>
    <property type="match status" value="1"/>
</dbReference>
<dbReference type="InterPro" id="IPR000719">
    <property type="entry name" value="Prot_kinase_dom"/>
</dbReference>
<dbReference type="GO" id="GO:0004672">
    <property type="term" value="F:protein kinase activity"/>
    <property type="evidence" value="ECO:0007669"/>
    <property type="project" value="InterPro"/>
</dbReference>
<feature type="compositionally biased region" description="Basic residues" evidence="7">
    <location>
        <begin position="507"/>
        <end position="516"/>
    </location>
</feature>
<dbReference type="SMART" id="SM00220">
    <property type="entry name" value="S_TKc"/>
    <property type="match status" value="1"/>
</dbReference>
<keyword evidence="2 5" id="KW-0547">Nucleotide-binding</keyword>
<evidence type="ECO:0000256" key="6">
    <source>
        <dbReference type="SAM" id="Coils"/>
    </source>
</evidence>
<proteinExistence type="predicted"/>
<feature type="coiled-coil region" evidence="6">
    <location>
        <begin position="846"/>
        <end position="873"/>
    </location>
</feature>
<feature type="binding site" evidence="5">
    <location>
        <position position="186"/>
    </location>
    <ligand>
        <name>ATP</name>
        <dbReference type="ChEBI" id="CHEBI:30616"/>
    </ligand>
</feature>
<dbReference type="GO" id="GO:0005524">
    <property type="term" value="F:ATP binding"/>
    <property type="evidence" value="ECO:0007669"/>
    <property type="project" value="UniProtKB-UniRule"/>
</dbReference>
<dbReference type="PROSITE" id="PS00108">
    <property type="entry name" value="PROTEIN_KINASE_ST"/>
    <property type="match status" value="1"/>
</dbReference>
<dbReference type="InterPro" id="IPR011009">
    <property type="entry name" value="Kinase-like_dom_sf"/>
</dbReference>
<evidence type="ECO:0000256" key="3">
    <source>
        <dbReference type="ARBA" id="ARBA00022777"/>
    </source>
</evidence>
<keyword evidence="3" id="KW-0418">Kinase</keyword>
<dbReference type="STRING" id="105231.A0A1Y1HL54"/>
<dbReference type="PANTHER" id="PTHR46699:SF5">
    <property type="entry name" value="PROTEIN KINASE DOMAIN-CONTAINING PROTEIN"/>
    <property type="match status" value="1"/>
</dbReference>
<sequence>MAAAAQLPQLRLYSVGNVQRSRSKVHAQAELTPRPCKQCCWASRQSLFLSGATGGLRLTPAPIQTPKPATNKGQCRALADTNAVAGALAGLSSMAPLAFIEGEHLARGAVAASVSAWYLTAKPGALQGLLDIVAAPASERLFKSFEPTAVRVGKQLGEGSFGVVYKGFIKDPTIRGDGPGVPVVLKKVKAKVSGAEEMRASELYFNQRLQRTAPGSCAEFLGTINVEKSTQKRRLSSKLSEGLWLVWRYQGASSLEWFLRRRDALPLLAGAVLGDSAMQVRNSPEDLLQRDCAVVQAVMRNLLDSLQAIHATGVVHRDVKPLNLVLDEEMRSFKLIDLGACVDLRSGYNFVPDETIMDPVYCAPEQYVLPISMPDAPPGPLMSLLAPLLFLAHAPDKFDLFSAGLVLVQLAVPSLRSDRNLALFNEQLADTGFDLDLWRASSLTFPEAELQILDANDGAAWDLARLLLQPREGLRCRRPTAEAALGHRFLTASLQWQTEKRSGSAKGRSKSMRRAGKSNTRELEPAFAPTGAFRFALPFGIGSDAEEESEPEEEEAPRRRRPLIPFFGRLRNDAGDEAQEVENGGASFDRKVKLKAAPQGAQSAVTWSALLPLGRRLGASAEPQPATAAAETGSDRLLGLRRLVGLDSPSTGVPVVQIQKNEGEEFPHVAALAALLGQTALAGPAAAAGEGLAPWRDTQELVDLGRASAQGLASNAGPMAAAGGVLAGVGWLGLTFVNSSVESGIWSVSDLADALGAAGLLGVVYRYVLKPGLTASPVALRPAVPAAPPSPAQPSLPLYARMQKKVGSILERAGLNRAGGMTLSYTKWLVKQAKQGGGNKKGGQSSRGLVRSLREMEQQLANLEAAARDGQEFDPRQKELLARVEALLQETAGQGRQGGR</sequence>
<name>A0A1Y1HL54_KLENI</name>
<organism evidence="9 10">
    <name type="scientific">Klebsormidium nitens</name>
    <name type="common">Green alga</name>
    <name type="synonym">Ulothrix nitens</name>
    <dbReference type="NCBI Taxonomy" id="105231"/>
    <lineage>
        <taxon>Eukaryota</taxon>
        <taxon>Viridiplantae</taxon>
        <taxon>Streptophyta</taxon>
        <taxon>Klebsormidiophyceae</taxon>
        <taxon>Klebsormidiales</taxon>
        <taxon>Klebsormidiaceae</taxon>
        <taxon>Klebsormidium</taxon>
    </lineage>
</organism>
<dbReference type="SUPFAM" id="SSF56112">
    <property type="entry name" value="Protein kinase-like (PK-like)"/>
    <property type="match status" value="1"/>
</dbReference>
<reference evidence="9 10" key="1">
    <citation type="journal article" date="2014" name="Nat. Commun.">
        <title>Klebsormidium flaccidum genome reveals primary factors for plant terrestrial adaptation.</title>
        <authorList>
            <person name="Hori K."/>
            <person name="Maruyama F."/>
            <person name="Fujisawa T."/>
            <person name="Togashi T."/>
            <person name="Yamamoto N."/>
            <person name="Seo M."/>
            <person name="Sato S."/>
            <person name="Yamada T."/>
            <person name="Mori H."/>
            <person name="Tajima N."/>
            <person name="Moriyama T."/>
            <person name="Ikeuchi M."/>
            <person name="Watanabe M."/>
            <person name="Wada H."/>
            <person name="Kobayashi K."/>
            <person name="Saito M."/>
            <person name="Masuda T."/>
            <person name="Sasaki-Sekimoto Y."/>
            <person name="Mashiguchi K."/>
            <person name="Awai K."/>
            <person name="Shimojima M."/>
            <person name="Masuda S."/>
            <person name="Iwai M."/>
            <person name="Nobusawa T."/>
            <person name="Narise T."/>
            <person name="Kondo S."/>
            <person name="Saito H."/>
            <person name="Sato R."/>
            <person name="Murakawa M."/>
            <person name="Ihara Y."/>
            <person name="Oshima-Yamada Y."/>
            <person name="Ohtaka K."/>
            <person name="Satoh M."/>
            <person name="Sonobe K."/>
            <person name="Ishii M."/>
            <person name="Ohtani R."/>
            <person name="Kanamori-Sato M."/>
            <person name="Honoki R."/>
            <person name="Miyazaki D."/>
            <person name="Mochizuki H."/>
            <person name="Umetsu J."/>
            <person name="Higashi K."/>
            <person name="Shibata D."/>
            <person name="Kamiya Y."/>
            <person name="Sato N."/>
            <person name="Nakamura Y."/>
            <person name="Tabata S."/>
            <person name="Ida S."/>
            <person name="Kurokawa K."/>
            <person name="Ohta H."/>
        </authorList>
    </citation>
    <scope>NUCLEOTIDE SEQUENCE [LARGE SCALE GENOMIC DNA]</scope>
    <source>
        <strain evidence="9 10">NIES-2285</strain>
    </source>
</reference>
<evidence type="ECO:0000313" key="9">
    <source>
        <dbReference type="EMBL" id="GAQ79344.1"/>
    </source>
</evidence>
<keyword evidence="4 5" id="KW-0067">ATP-binding</keyword>